<dbReference type="Proteomes" id="UP001066276">
    <property type="component" value="Chromosome 11"/>
</dbReference>
<feature type="non-terminal residue" evidence="2">
    <location>
        <position position="52"/>
    </location>
</feature>
<accession>A0AAV7LKM4</accession>
<evidence type="ECO:0000313" key="3">
    <source>
        <dbReference type="Proteomes" id="UP001066276"/>
    </source>
</evidence>
<dbReference type="AlphaFoldDB" id="A0AAV7LKM4"/>
<feature type="non-terminal residue" evidence="2">
    <location>
        <position position="1"/>
    </location>
</feature>
<protein>
    <submittedName>
        <fullName evidence="2">Uncharacterized protein</fullName>
    </submittedName>
</protein>
<evidence type="ECO:0000256" key="1">
    <source>
        <dbReference type="SAM" id="MobiDB-lite"/>
    </source>
</evidence>
<gene>
    <name evidence="2" type="ORF">NDU88_004192</name>
</gene>
<dbReference type="EMBL" id="JANPWB010000015">
    <property type="protein sequence ID" value="KAJ1091064.1"/>
    <property type="molecule type" value="Genomic_DNA"/>
</dbReference>
<sequence>LSIEPSLMALVSATFQLKGFNEPVNSHQPVNAREKNHQSSTLGPHLTFSCPA</sequence>
<keyword evidence="3" id="KW-1185">Reference proteome</keyword>
<name>A0AAV7LKM4_PLEWA</name>
<organism evidence="2 3">
    <name type="scientific">Pleurodeles waltl</name>
    <name type="common">Iberian ribbed newt</name>
    <dbReference type="NCBI Taxonomy" id="8319"/>
    <lineage>
        <taxon>Eukaryota</taxon>
        <taxon>Metazoa</taxon>
        <taxon>Chordata</taxon>
        <taxon>Craniata</taxon>
        <taxon>Vertebrata</taxon>
        <taxon>Euteleostomi</taxon>
        <taxon>Amphibia</taxon>
        <taxon>Batrachia</taxon>
        <taxon>Caudata</taxon>
        <taxon>Salamandroidea</taxon>
        <taxon>Salamandridae</taxon>
        <taxon>Pleurodelinae</taxon>
        <taxon>Pleurodeles</taxon>
    </lineage>
</organism>
<feature type="region of interest" description="Disordered" evidence="1">
    <location>
        <begin position="22"/>
        <end position="52"/>
    </location>
</feature>
<proteinExistence type="predicted"/>
<evidence type="ECO:0000313" key="2">
    <source>
        <dbReference type="EMBL" id="KAJ1091064.1"/>
    </source>
</evidence>
<comment type="caution">
    <text evidence="2">The sequence shown here is derived from an EMBL/GenBank/DDBJ whole genome shotgun (WGS) entry which is preliminary data.</text>
</comment>
<reference evidence="2" key="1">
    <citation type="journal article" date="2022" name="bioRxiv">
        <title>Sequencing and chromosome-scale assembly of the giantPleurodeles waltlgenome.</title>
        <authorList>
            <person name="Brown T."/>
            <person name="Elewa A."/>
            <person name="Iarovenko S."/>
            <person name="Subramanian E."/>
            <person name="Araus A.J."/>
            <person name="Petzold A."/>
            <person name="Susuki M."/>
            <person name="Suzuki K.-i.T."/>
            <person name="Hayashi T."/>
            <person name="Toyoda A."/>
            <person name="Oliveira C."/>
            <person name="Osipova E."/>
            <person name="Leigh N.D."/>
            <person name="Simon A."/>
            <person name="Yun M.H."/>
        </authorList>
    </citation>
    <scope>NUCLEOTIDE SEQUENCE</scope>
    <source>
        <strain evidence="2">20211129_DDA</strain>
        <tissue evidence="2">Liver</tissue>
    </source>
</reference>